<dbReference type="SUPFAM" id="SSF55048">
    <property type="entry name" value="Probable ACP-binding domain of malonyl-CoA ACP transacylase"/>
    <property type="match status" value="1"/>
</dbReference>
<gene>
    <name evidence="6" type="primary">fabD</name>
    <name evidence="6" type="ORF">ACFPQ6_10460</name>
</gene>
<dbReference type="GO" id="GO:0004314">
    <property type="term" value="F:[acyl-carrier-protein] S-malonyltransferase activity"/>
    <property type="evidence" value="ECO:0007669"/>
    <property type="project" value="UniProtKB-EC"/>
</dbReference>
<dbReference type="PIRSF" id="PIRSF000446">
    <property type="entry name" value="Mct"/>
    <property type="match status" value="1"/>
</dbReference>
<dbReference type="InterPro" id="IPR016036">
    <property type="entry name" value="Malonyl_transacylase_ACP-bd"/>
</dbReference>
<keyword evidence="2 4" id="KW-0012">Acyltransferase</keyword>
<accession>A0ABW1DKU2</accession>
<dbReference type="Pfam" id="PF00698">
    <property type="entry name" value="Acyl_transf_1"/>
    <property type="match status" value="1"/>
</dbReference>
<dbReference type="EMBL" id="JBHSOH010000010">
    <property type="protein sequence ID" value="MFC5848732.1"/>
    <property type="molecule type" value="Genomic_DNA"/>
</dbReference>
<dbReference type="PANTHER" id="PTHR42681">
    <property type="entry name" value="MALONYL-COA-ACYL CARRIER PROTEIN TRANSACYLASE, MITOCHONDRIAL"/>
    <property type="match status" value="1"/>
</dbReference>
<dbReference type="InterPro" id="IPR024925">
    <property type="entry name" value="Malonyl_CoA-ACP_transAc"/>
</dbReference>
<dbReference type="InterPro" id="IPR050858">
    <property type="entry name" value="Mal-CoA-ACP_Trans/PKS_FabD"/>
</dbReference>
<keyword evidence="1 4" id="KW-0808">Transferase</keyword>
<evidence type="ECO:0000313" key="7">
    <source>
        <dbReference type="Proteomes" id="UP001595979"/>
    </source>
</evidence>
<dbReference type="Gene3D" id="3.30.70.250">
    <property type="entry name" value="Malonyl-CoA ACP transacylase, ACP-binding"/>
    <property type="match status" value="1"/>
</dbReference>
<name>A0ABW1DKU2_9DEIO</name>
<evidence type="ECO:0000256" key="2">
    <source>
        <dbReference type="ARBA" id="ARBA00023315"/>
    </source>
</evidence>
<reference evidence="7" key="1">
    <citation type="journal article" date="2019" name="Int. J. Syst. Evol. Microbiol.">
        <title>The Global Catalogue of Microorganisms (GCM) 10K type strain sequencing project: providing services to taxonomists for standard genome sequencing and annotation.</title>
        <authorList>
            <consortium name="The Broad Institute Genomics Platform"/>
            <consortium name="The Broad Institute Genome Sequencing Center for Infectious Disease"/>
            <person name="Wu L."/>
            <person name="Ma J."/>
        </authorList>
    </citation>
    <scope>NUCLEOTIDE SEQUENCE [LARGE SCALE GENOMIC DNA]</scope>
    <source>
        <strain evidence="7">CGMCC 1.15053</strain>
    </source>
</reference>
<protein>
    <recommendedName>
        <fullName evidence="4">Malonyl CoA-acyl carrier protein transacylase</fullName>
        <ecNumber evidence="4">2.3.1.39</ecNumber>
    </recommendedName>
</protein>
<evidence type="ECO:0000256" key="4">
    <source>
        <dbReference type="PIRNR" id="PIRNR000446"/>
    </source>
</evidence>
<dbReference type="Proteomes" id="UP001595979">
    <property type="component" value="Unassembled WGS sequence"/>
</dbReference>
<comment type="caution">
    <text evidence="6">The sequence shown here is derived from an EMBL/GenBank/DDBJ whole genome shotgun (WGS) entry which is preliminary data.</text>
</comment>
<dbReference type="EC" id="2.3.1.39" evidence="4"/>
<comment type="catalytic activity">
    <reaction evidence="3 4">
        <text>holo-[ACP] + malonyl-CoA = malonyl-[ACP] + CoA</text>
        <dbReference type="Rhea" id="RHEA:41792"/>
        <dbReference type="Rhea" id="RHEA-COMP:9623"/>
        <dbReference type="Rhea" id="RHEA-COMP:9685"/>
        <dbReference type="ChEBI" id="CHEBI:57287"/>
        <dbReference type="ChEBI" id="CHEBI:57384"/>
        <dbReference type="ChEBI" id="CHEBI:64479"/>
        <dbReference type="ChEBI" id="CHEBI:78449"/>
        <dbReference type="EC" id="2.3.1.39"/>
    </reaction>
</comment>
<organism evidence="6 7">
    <name type="scientific">Deinococcus petrolearius</name>
    <dbReference type="NCBI Taxonomy" id="1751295"/>
    <lineage>
        <taxon>Bacteria</taxon>
        <taxon>Thermotogati</taxon>
        <taxon>Deinococcota</taxon>
        <taxon>Deinococci</taxon>
        <taxon>Deinococcales</taxon>
        <taxon>Deinococcaceae</taxon>
        <taxon>Deinococcus</taxon>
    </lineage>
</organism>
<dbReference type="PANTHER" id="PTHR42681:SF1">
    <property type="entry name" value="MALONYL-COA-ACYL CARRIER PROTEIN TRANSACYLASE, MITOCHONDRIAL"/>
    <property type="match status" value="1"/>
</dbReference>
<dbReference type="NCBIfam" id="TIGR00128">
    <property type="entry name" value="fabD"/>
    <property type="match status" value="1"/>
</dbReference>
<dbReference type="InterPro" id="IPR004410">
    <property type="entry name" value="Malonyl_CoA-ACP_transAc_FabD"/>
</dbReference>
<keyword evidence="7" id="KW-1185">Reference proteome</keyword>
<feature type="domain" description="Malonyl-CoA:ACP transacylase (MAT)" evidence="5">
    <location>
        <begin position="6"/>
        <end position="314"/>
    </location>
</feature>
<dbReference type="InterPro" id="IPR016035">
    <property type="entry name" value="Acyl_Trfase/lysoPLipase"/>
</dbReference>
<evidence type="ECO:0000256" key="3">
    <source>
        <dbReference type="ARBA" id="ARBA00048462"/>
    </source>
</evidence>
<dbReference type="InterPro" id="IPR001227">
    <property type="entry name" value="Ac_transferase_dom_sf"/>
</dbReference>
<evidence type="ECO:0000259" key="5">
    <source>
        <dbReference type="SMART" id="SM00827"/>
    </source>
</evidence>
<comment type="similarity">
    <text evidence="4">Belongs to the fabD family.</text>
</comment>
<sequence length="316" mass="31748">MNIAALFPGQGSHAVGMGADLAAAFPEAAAVYAQAETTLPGLRALIETGPLEALTLTANQQPALVAASVAAYRAWQAHTGVTPEYAAGHSLGEYSALVAAGVLDLGAALRLTRLRGELMQAAVPVGAGAMSAVMGDPATVREVCAAIQAAGQGQAGLGQAGLGTVQPANFNAPTQTVISGDRAAVEAAGAELKARGLKAIPLKVSAPFHCALMEGAAEGLTPALEAAPYGPYAFPVVANVTAEAGADPARTAELLRAQITGSVRWVESVQALAALGVDTFIEFGPGTVLTGLVKRILPGARTLNVGTAQQVRDFAL</sequence>
<evidence type="ECO:0000256" key="1">
    <source>
        <dbReference type="ARBA" id="ARBA00022679"/>
    </source>
</evidence>
<dbReference type="RefSeq" id="WP_380049048.1">
    <property type="nucleotide sequence ID" value="NZ_JBHSOH010000010.1"/>
</dbReference>
<dbReference type="SUPFAM" id="SSF52151">
    <property type="entry name" value="FabD/lysophospholipase-like"/>
    <property type="match status" value="1"/>
</dbReference>
<proteinExistence type="inferred from homology"/>
<dbReference type="Gene3D" id="3.40.366.10">
    <property type="entry name" value="Malonyl-Coenzyme A Acyl Carrier Protein, domain 2"/>
    <property type="match status" value="1"/>
</dbReference>
<dbReference type="InterPro" id="IPR014043">
    <property type="entry name" value="Acyl_transferase_dom"/>
</dbReference>
<evidence type="ECO:0000313" key="6">
    <source>
        <dbReference type="EMBL" id="MFC5848732.1"/>
    </source>
</evidence>
<dbReference type="SMART" id="SM00827">
    <property type="entry name" value="PKS_AT"/>
    <property type="match status" value="1"/>
</dbReference>